<evidence type="ECO:0000256" key="1">
    <source>
        <dbReference type="SAM" id="Phobius"/>
    </source>
</evidence>
<name>K1S3L9_9ZZZZ</name>
<accession>K1S3L9</accession>
<evidence type="ECO:0000313" key="2">
    <source>
        <dbReference type="EMBL" id="EKC55242.1"/>
    </source>
</evidence>
<sequence>MRKYYQSFKRLLTGQEGSMAPAAVAAAIVMLFIILGVSEYMRL</sequence>
<dbReference type="AlphaFoldDB" id="K1S3L9"/>
<comment type="caution">
    <text evidence="2">The sequence shown here is derived from an EMBL/GenBank/DDBJ whole genome shotgun (WGS) entry which is preliminary data.</text>
</comment>
<feature type="transmembrane region" description="Helical" evidence="1">
    <location>
        <begin position="20"/>
        <end position="41"/>
    </location>
</feature>
<dbReference type="EMBL" id="AJWZ01008036">
    <property type="protein sequence ID" value="EKC55242.1"/>
    <property type="molecule type" value="Genomic_DNA"/>
</dbReference>
<protein>
    <submittedName>
        <fullName evidence="2">Uncharacterized protein</fullName>
    </submittedName>
</protein>
<keyword evidence="1" id="KW-1133">Transmembrane helix</keyword>
<reference evidence="2" key="1">
    <citation type="journal article" date="2013" name="Environ. Microbiol.">
        <title>Microbiota from the distal guts of lean and obese adolescents exhibit partial functional redundancy besides clear differences in community structure.</title>
        <authorList>
            <person name="Ferrer M."/>
            <person name="Ruiz A."/>
            <person name="Lanza F."/>
            <person name="Haange S.B."/>
            <person name="Oberbach A."/>
            <person name="Till H."/>
            <person name="Bargiela R."/>
            <person name="Campoy C."/>
            <person name="Segura M.T."/>
            <person name="Richter M."/>
            <person name="von Bergen M."/>
            <person name="Seifert J."/>
            <person name="Suarez A."/>
        </authorList>
    </citation>
    <scope>NUCLEOTIDE SEQUENCE</scope>
</reference>
<organism evidence="2">
    <name type="scientific">human gut metagenome</name>
    <dbReference type="NCBI Taxonomy" id="408170"/>
    <lineage>
        <taxon>unclassified sequences</taxon>
        <taxon>metagenomes</taxon>
        <taxon>organismal metagenomes</taxon>
    </lineage>
</organism>
<keyword evidence="1" id="KW-0472">Membrane</keyword>
<feature type="non-terminal residue" evidence="2">
    <location>
        <position position="43"/>
    </location>
</feature>
<proteinExistence type="predicted"/>
<keyword evidence="1" id="KW-0812">Transmembrane</keyword>
<gene>
    <name evidence="2" type="ORF">OBE_11659</name>
</gene>